<dbReference type="OrthoDB" id="15524at2"/>
<protein>
    <submittedName>
        <fullName evidence="1">Uncharacterized protein</fullName>
    </submittedName>
</protein>
<name>A0A366CZG1_9GAMM</name>
<proteinExistence type="predicted"/>
<comment type="caution">
    <text evidence="1">The sequence shown here is derived from an EMBL/GenBank/DDBJ whole genome shotgun (WGS) entry which is preliminary data.</text>
</comment>
<keyword evidence="2" id="KW-1185">Reference proteome</keyword>
<gene>
    <name evidence="1" type="ORF">DFP76_10594</name>
</gene>
<sequence>MALNPEKLALDIEAAMQAKGFDPLANKAAGHEWWLAFAEGIVNHITQNAEVAVASGSSAGTYKVT</sequence>
<dbReference type="EMBL" id="QNRF01000005">
    <property type="protein sequence ID" value="RBO82629.1"/>
    <property type="molecule type" value="Genomic_DNA"/>
</dbReference>
<dbReference type="Proteomes" id="UP000252086">
    <property type="component" value="Unassembled WGS sequence"/>
</dbReference>
<evidence type="ECO:0000313" key="1">
    <source>
        <dbReference type="EMBL" id="RBO82629.1"/>
    </source>
</evidence>
<organism evidence="1 2">
    <name type="scientific">Marinomonas aquiplantarum</name>
    <dbReference type="NCBI Taxonomy" id="491951"/>
    <lineage>
        <taxon>Bacteria</taxon>
        <taxon>Pseudomonadati</taxon>
        <taxon>Pseudomonadota</taxon>
        <taxon>Gammaproteobacteria</taxon>
        <taxon>Oceanospirillales</taxon>
        <taxon>Oceanospirillaceae</taxon>
        <taxon>Marinomonas</taxon>
    </lineage>
</organism>
<dbReference type="RefSeq" id="WP_113874592.1">
    <property type="nucleotide sequence ID" value="NZ_QNRF01000005.1"/>
</dbReference>
<reference evidence="1 2" key="1">
    <citation type="submission" date="2018-06" db="EMBL/GenBank/DDBJ databases">
        <title>Genomic Encyclopedia of Type Strains, Phase III (KMG-III): the genomes of soil and plant-associated and newly described type strains.</title>
        <authorList>
            <person name="Whitman W."/>
        </authorList>
    </citation>
    <scope>NUCLEOTIDE SEQUENCE [LARGE SCALE GENOMIC DNA]</scope>
    <source>
        <strain evidence="1 2">CECT 7732</strain>
    </source>
</reference>
<dbReference type="AlphaFoldDB" id="A0A366CZG1"/>
<accession>A0A366CZG1</accession>
<evidence type="ECO:0000313" key="2">
    <source>
        <dbReference type="Proteomes" id="UP000252086"/>
    </source>
</evidence>